<gene>
    <name evidence="1" type="ORF">RS130_08140</name>
</gene>
<dbReference type="InterPro" id="IPR039513">
    <property type="entry name" value="PL-6"/>
</dbReference>
<dbReference type="EMBL" id="JAWDIO010000002">
    <property type="protein sequence ID" value="MDU0353900.1"/>
    <property type="molecule type" value="Genomic_DNA"/>
</dbReference>
<dbReference type="InterPro" id="IPR006626">
    <property type="entry name" value="PbH1"/>
</dbReference>
<dbReference type="Pfam" id="PF14592">
    <property type="entry name" value="Chondroitinas_B"/>
    <property type="match status" value="1"/>
</dbReference>
<dbReference type="CDD" id="cd14251">
    <property type="entry name" value="PL-6"/>
    <property type="match status" value="1"/>
</dbReference>
<dbReference type="Gene3D" id="2.160.20.10">
    <property type="entry name" value="Single-stranded right-handed beta-helix, Pectin lyase-like"/>
    <property type="match status" value="2"/>
</dbReference>
<evidence type="ECO:0000313" key="2">
    <source>
        <dbReference type="Proteomes" id="UP001247805"/>
    </source>
</evidence>
<accession>A0ABU3SV75</accession>
<dbReference type="SMART" id="SM00710">
    <property type="entry name" value="PbH1"/>
    <property type="match status" value="7"/>
</dbReference>
<comment type="caution">
    <text evidence="1">The sequence shown here is derived from an EMBL/GenBank/DDBJ whole genome shotgun (WGS) entry which is preliminary data.</text>
</comment>
<proteinExistence type="predicted"/>
<reference evidence="1 2" key="1">
    <citation type="submission" date="2023-10" db="EMBL/GenBank/DDBJ databases">
        <title>Glaciecola aquimarina strain GGW-M5 nov., isolated from a coastal seawater.</title>
        <authorList>
            <person name="Bayburt H."/>
            <person name="Kim J.M."/>
            <person name="Choi B.J."/>
            <person name="Jeon C.O."/>
        </authorList>
    </citation>
    <scope>NUCLEOTIDE SEQUENCE [LARGE SCALE GENOMIC DNA]</scope>
    <source>
        <strain evidence="1 2">KCTC 32108</strain>
    </source>
</reference>
<organism evidence="1 2">
    <name type="scientific">Paraglaciecola aquimarina</name>
    <dbReference type="NCBI Taxonomy" id="1235557"/>
    <lineage>
        <taxon>Bacteria</taxon>
        <taxon>Pseudomonadati</taxon>
        <taxon>Pseudomonadota</taxon>
        <taxon>Gammaproteobacteria</taxon>
        <taxon>Alteromonadales</taxon>
        <taxon>Alteromonadaceae</taxon>
        <taxon>Paraglaciecola</taxon>
    </lineage>
</organism>
<dbReference type="Proteomes" id="UP001247805">
    <property type="component" value="Unassembled WGS sequence"/>
</dbReference>
<protein>
    <submittedName>
        <fullName evidence="1">Chondroitinase-B domain-containing protein</fullName>
    </submittedName>
</protein>
<name>A0ABU3SV75_9ALTE</name>
<dbReference type="SUPFAM" id="SSF51126">
    <property type="entry name" value="Pectin lyase-like"/>
    <property type="match status" value="2"/>
</dbReference>
<evidence type="ECO:0000313" key="1">
    <source>
        <dbReference type="EMBL" id="MDU0353900.1"/>
    </source>
</evidence>
<dbReference type="InterPro" id="IPR011050">
    <property type="entry name" value="Pectin_lyase_fold/virulence"/>
</dbReference>
<sequence>MLLMVGCSSSTPNVQSVTNEYLVSTPEEYRIALNNIKPGGSIVLKNGTWRDFEIVFKGKGSESSPITLRAQTPGKVILSGQSNLSLGGEYLVVSGLVFKNGYTPTGEVISFRLNEDELAYHSRVTEVVIDNYSNPEKFEQDKWVVMYGQHNRFDHSNLVGKRNAGVTMTVRLNTESSQQNFHRIDHNYFGPRPTLGSNGGETLRIGTSHYSLTDSLTTIENNYFDRCDGEVEIISNKSGKNKILNNVFYESRGTLTLRHGNGNLVEGNVFFGNGVDHTGGIRIINSDQIVRNNYMEGLTGYRFGSGFTVMNGVPNSSINRYHQVNNALIENNSLFNVDHFHLAAGSDAERTAAPINSRMINNLMVNENGSDGISIFDDISGINFVGNVLPTGTKPTIENGFSVQDVELKRAENGLLYPTSTSLADKGVSRDIQPISKDQVGAPWYPKTESEVDFDSGKTINVANQKGALLDGIQQAQSGDVLLLADGDYQVSKVIKLTKTLTIKASHPGKVTLYPQRSTFVDIADFGNLKLVDLIIDGKQAPDSAGNTLIRTSRIPMQRNYRLELLGNEVTNLDVNHSFHVFDAGFRSFADNIVFNANTFSNITGDILRLNKETDDLGIYNAEYIYVKGNVFNNVEGAIAKVYRGGTDESTFGPHLLMSKNILKNVGKGKRNTSQAAVKLHGVQVATIEQNQFNQSAPVDVEHTVGQPITKIIDNDFSQTAAPKIVELRVAGQHTAILKNNKVH</sequence>
<dbReference type="InterPro" id="IPR012334">
    <property type="entry name" value="Pectin_lyas_fold"/>
</dbReference>
<keyword evidence="2" id="KW-1185">Reference proteome</keyword>